<gene>
    <name evidence="3" type="ORF">FIM25_00025</name>
</gene>
<dbReference type="EMBL" id="VDMB01000001">
    <property type="protein sequence ID" value="TYT75981.1"/>
    <property type="molecule type" value="Genomic_DNA"/>
</dbReference>
<evidence type="ECO:0000313" key="4">
    <source>
        <dbReference type="Proteomes" id="UP000321899"/>
    </source>
</evidence>
<feature type="transmembrane region" description="Helical" evidence="2">
    <location>
        <begin position="715"/>
        <end position="736"/>
    </location>
</feature>
<reference evidence="3 4" key="1">
    <citation type="submission" date="2019-06" db="EMBL/GenBank/DDBJ databases">
        <title>Desulfobotulus mexicanus sp. nov., a novel sulfate-reducing bacterium isolated from the sediment of an alkaline crater lake in Mexico.</title>
        <authorList>
            <person name="Hirschler-Rea A."/>
        </authorList>
    </citation>
    <scope>NUCLEOTIDE SEQUENCE [LARGE SCALE GENOMIC DNA]</scope>
    <source>
        <strain evidence="3 4">PAR22N</strain>
    </source>
</reference>
<feature type="transmembrane region" description="Helical" evidence="2">
    <location>
        <begin position="830"/>
        <end position="851"/>
    </location>
</feature>
<feature type="transmembrane region" description="Helical" evidence="2">
    <location>
        <begin position="798"/>
        <end position="818"/>
    </location>
</feature>
<keyword evidence="4" id="KW-1185">Reference proteome</keyword>
<dbReference type="AlphaFoldDB" id="A0A5Q4VJ32"/>
<protein>
    <submittedName>
        <fullName evidence="3">Uncharacterized protein</fullName>
    </submittedName>
</protein>
<keyword evidence="2" id="KW-0472">Membrane</keyword>
<feature type="region of interest" description="Disordered" evidence="1">
    <location>
        <begin position="339"/>
        <end position="377"/>
    </location>
</feature>
<keyword evidence="2" id="KW-1133">Transmembrane helix</keyword>
<evidence type="ECO:0000256" key="1">
    <source>
        <dbReference type="SAM" id="MobiDB-lite"/>
    </source>
</evidence>
<evidence type="ECO:0000313" key="3">
    <source>
        <dbReference type="EMBL" id="TYT75981.1"/>
    </source>
</evidence>
<name>A0A5Q4VJ32_9BACT</name>
<dbReference type="RefSeq" id="WP_139444886.1">
    <property type="nucleotide sequence ID" value="NZ_VDMB01000001.1"/>
</dbReference>
<accession>A0A5Q4VJ32</accession>
<comment type="caution">
    <text evidence="3">The sequence shown here is derived from an EMBL/GenBank/DDBJ whole genome shotgun (WGS) entry which is preliminary data.</text>
</comment>
<organism evidence="3 4">
    <name type="scientific">Desulfobotulus mexicanus</name>
    <dbReference type="NCBI Taxonomy" id="2586642"/>
    <lineage>
        <taxon>Bacteria</taxon>
        <taxon>Pseudomonadati</taxon>
        <taxon>Thermodesulfobacteriota</taxon>
        <taxon>Desulfobacteria</taxon>
        <taxon>Desulfobacterales</taxon>
        <taxon>Desulfobacteraceae</taxon>
        <taxon>Desulfobotulus</taxon>
    </lineage>
</organism>
<proteinExistence type="predicted"/>
<dbReference type="OrthoDB" id="5427740at2"/>
<dbReference type="Proteomes" id="UP000321899">
    <property type="component" value="Unassembled WGS sequence"/>
</dbReference>
<feature type="transmembrane region" description="Helical" evidence="2">
    <location>
        <begin position="685"/>
        <end position="709"/>
    </location>
</feature>
<evidence type="ECO:0000256" key="2">
    <source>
        <dbReference type="SAM" id="Phobius"/>
    </source>
</evidence>
<keyword evidence="2" id="KW-0812">Transmembrane</keyword>
<sequence length="1034" mass="117593">MGKNFEKLMFDEADYHLLEIIRDIRTRQKKQKHLRQRVGPYLHPRGIKEMAAPRELRMAYAIAHLLDSLDEGRVEDRLTALQSLVDEVMNSSEGNLRKNTARVLLQLMKELIRCDERDTRRQLALAHDFRRAAGGRPRVIRKLLSHYHLLEMPEEWNQVSFDDHVHDANTKGRKNPCHLIMDAWIKGIREIRVIYYNHIPEQALSELMNAAAIMGIKASIGIEYEVLFRGRMVSFIWAPAGLDTAEAMARLFNLPEVDAFMEKGRAVSSHRADLVLKKLNHFDRVHRPAMEKDLAISIPETSTDDFLAMVGLGQPSTLHLSAYLHRLLKSAIYEAFSGTESPPQELPQASPLPQGDKGSSPLNKAPETLRPASGDTDIESSATSLLAKRNAALERLTPEIIEKDYLLPEIQRYPQLTESELPELLTLSPEVLCEKLSDLHPSFSLTLNLKHLRVEDVAELLFLGRGRITHLEIFNLKDQAMGKALAYKEINAFQLALNQGNIISLKRMLTDCRQRLQECGNSYALNQSAALESIIRQLGRMVSPYAHRPLKTRIGTDSTGNSPRFFGMGLVLRDTLPFRSRHYLHKKMGVHHHRPGIRIPVLPHITWIPKKPPFPKLAPLMYRLRYAKILRPFTHSKHQDYIIRKSAVRLEPRGNVITLGGTMSNDQTKKTSSKNKKEIFRFHPLAYLNTSLTQFLKVAIGFIPAFLTFALTKDWWLLAYFGAVIWFVITGLRNILQSVLGGGGIRRSPLLKWHDHVRWSRVADSLLFTGFSVPLLDYVVKTRILDETLAITTSSNPIALYACMGLANGIYISTHNFFRGLPRAAVIANFFRSLLAIPVAVLFNGICGQILGSMGHGTPDEALQKWAAIISKTASDTVAGIIEGMADRFHNLGLRAQDYRKKMRQVFETCMELELAFPESDILTLLSEPESRILPENHPHSGLSTKVIINALDFLYFFMYQPRAGVALKKRLQRMSEEERRIFYAYHLVLKEEKYVSTLLINGLIGKNFGTGLSFYLANYRQYLQTLKHWIPEN</sequence>